<sequence length="782" mass="85768">MRVLDHLLKAIRDAAVFNPEVQVAPACILWPDRDRQWEAVIPVLQAELPELMILGDYVPEKRSGPAIWLRCVIAGRAEDVSLPEDKTPIVYLPGVSRQDLRAVESCPDHLKPVAELQYRGVIWSQINAKDWTILAWLKSDQGGLGLDVAQDNEAKSAMQLALYRLLDEEVSLLKGKRLDKDYFNTLLTGGDPIRDLLQWLDQGEAFQAGRPEHEWKAFVEVCRSQLAFNPQSEGVLAGSTKLANHEGPWHAVWERYCEAPKRYPHIPGQIRKCQPPVFDLFADDKVAGGWPQWNDNQEINLHRDLLALAKVPAHEARAKIKELEKQHSRRRSLVWTELGEAPLACALEHLSIIAETTKTSLAAGSVDDLAGGYQSWGWRVDDGVLRALAHVDAPSDVEAMTTAVRAVYLPWMEDSARYIQKLLDGASYPGGTCLTAKPASFSPGDCVLFVDGLRFDLGKRLVDSIEARGYEIFEEPAWTALPSVTATGKAAVTPVRDKIRGEDGSPDFEPSVADTGQSLKGGYHLKKLLANAGCSILERSADGDGQGMAWCEFGDIDHEGHDRGWKLAKHIDALILEITDRIAELLAAGWKRVRVVTDHGWLLLPGGLPKIDLPSALADNKWGRCASLKPGATSEDRLYPWYWNPHQYFALADGVSCFKKGEEYTHGGLSLQECLTLQLTVTRGESAQAAASVEFTDVVWKGLRCTVAVVGNFSGLSLDVRSQAGNSLSSVVVGSKPLKDNGTASVVVENEEMEGREATVVLIDTNGSLVAQIGTVIGGDVI</sequence>
<proteinExistence type="predicted"/>
<protein>
    <submittedName>
        <fullName evidence="1">BREX-1 system phosphatase PglZ type B</fullName>
    </submittedName>
</protein>
<dbReference type="NCBIfam" id="NF033450">
    <property type="entry name" value="BREX_PglZ_1_B"/>
    <property type="match status" value="1"/>
</dbReference>
<organism evidence="1 2">
    <name type="scientific">Prosthecochloris vibrioformis</name>
    <name type="common">Chlorobium vibrioforme</name>
    <dbReference type="NCBI Taxonomy" id="1098"/>
    <lineage>
        <taxon>Bacteria</taxon>
        <taxon>Pseudomonadati</taxon>
        <taxon>Chlorobiota</taxon>
        <taxon>Chlorobiia</taxon>
        <taxon>Chlorobiales</taxon>
        <taxon>Chlorobiaceae</taxon>
        <taxon>Prosthecochloris</taxon>
    </lineage>
</organism>
<evidence type="ECO:0000313" key="1">
    <source>
        <dbReference type="EMBL" id="TNJ34080.1"/>
    </source>
</evidence>
<dbReference type="Proteomes" id="UP000309544">
    <property type="component" value="Unassembled WGS sequence"/>
</dbReference>
<dbReference type="EMBL" id="VDCI01000014">
    <property type="protein sequence ID" value="TNJ34080.1"/>
    <property type="molecule type" value="Genomic_DNA"/>
</dbReference>
<gene>
    <name evidence="1" type="primary">pglZ</name>
    <name evidence="1" type="ORF">FGF68_10415</name>
</gene>
<evidence type="ECO:0000313" key="2">
    <source>
        <dbReference type="Proteomes" id="UP000309544"/>
    </source>
</evidence>
<accession>A0A5C4RSE6</accession>
<dbReference type="RefSeq" id="WP_139626997.1">
    <property type="nucleotide sequence ID" value="NZ_VDCI01000014.1"/>
</dbReference>
<reference evidence="1 2" key="1">
    <citation type="submission" date="2019-05" db="EMBL/GenBank/DDBJ databases">
        <title>Draft Whole-Genome sequence of the green sulfur bacterium Prosthecochloris vibrioformis DSM 260.</title>
        <authorList>
            <person name="Meyer T.E."/>
            <person name="Kyndt J.A."/>
        </authorList>
    </citation>
    <scope>NUCLEOTIDE SEQUENCE [LARGE SCALE GENOMIC DNA]</scope>
    <source>
        <strain evidence="1 2">DSM 260</strain>
    </source>
</reference>
<keyword evidence="2" id="KW-1185">Reference proteome</keyword>
<dbReference type="AlphaFoldDB" id="A0A5C4RSE6"/>
<name>A0A5C4RSE6_PROVB</name>
<comment type="caution">
    <text evidence="1">The sequence shown here is derived from an EMBL/GenBank/DDBJ whole genome shotgun (WGS) entry which is preliminary data.</text>
</comment>